<comment type="caution">
    <text evidence="2">The sequence shown here is derived from an EMBL/GenBank/DDBJ whole genome shotgun (WGS) entry which is preliminary data.</text>
</comment>
<feature type="region of interest" description="Disordered" evidence="1">
    <location>
        <begin position="151"/>
        <end position="187"/>
    </location>
</feature>
<dbReference type="InterPro" id="IPR027417">
    <property type="entry name" value="P-loop_NTPase"/>
</dbReference>
<accession>A0ABS1CEK1</accession>
<keyword evidence="3" id="KW-1185">Reference proteome</keyword>
<evidence type="ECO:0000313" key="3">
    <source>
        <dbReference type="Proteomes" id="UP000748752"/>
    </source>
</evidence>
<dbReference type="RefSeq" id="WP_200235053.1">
    <property type="nucleotide sequence ID" value="NZ_NRRV01000010.1"/>
</dbReference>
<dbReference type="EMBL" id="NRRV01000010">
    <property type="protein sequence ID" value="MBK1630329.1"/>
    <property type="molecule type" value="Genomic_DNA"/>
</dbReference>
<name>A0ABS1CEK1_9GAMM</name>
<protein>
    <submittedName>
        <fullName evidence="2">Uncharacterized protein</fullName>
    </submittedName>
</protein>
<organism evidence="2 3">
    <name type="scientific">Thiohalocapsa halophila</name>
    <dbReference type="NCBI Taxonomy" id="69359"/>
    <lineage>
        <taxon>Bacteria</taxon>
        <taxon>Pseudomonadati</taxon>
        <taxon>Pseudomonadota</taxon>
        <taxon>Gammaproteobacteria</taxon>
        <taxon>Chromatiales</taxon>
        <taxon>Chromatiaceae</taxon>
        <taxon>Thiohalocapsa</taxon>
    </lineage>
</organism>
<dbReference type="Proteomes" id="UP000748752">
    <property type="component" value="Unassembled WGS sequence"/>
</dbReference>
<evidence type="ECO:0000313" key="2">
    <source>
        <dbReference type="EMBL" id="MBK1630329.1"/>
    </source>
</evidence>
<reference evidence="2 3" key="1">
    <citation type="journal article" date="2020" name="Microorganisms">
        <title>Osmotic Adaptation and Compatible Solute Biosynthesis of Phototrophic Bacteria as Revealed from Genome Analyses.</title>
        <authorList>
            <person name="Imhoff J.F."/>
            <person name="Rahn T."/>
            <person name="Kunzel S."/>
            <person name="Keller A."/>
            <person name="Neulinger S.C."/>
        </authorList>
    </citation>
    <scope>NUCLEOTIDE SEQUENCE [LARGE SCALE GENOMIC DNA]</scope>
    <source>
        <strain evidence="2 3">DSM 6210</strain>
    </source>
</reference>
<dbReference type="SUPFAM" id="SSF52540">
    <property type="entry name" value="P-loop containing nucleoside triphosphate hydrolases"/>
    <property type="match status" value="1"/>
</dbReference>
<evidence type="ECO:0000256" key="1">
    <source>
        <dbReference type="SAM" id="MobiDB-lite"/>
    </source>
</evidence>
<proteinExistence type="predicted"/>
<gene>
    <name evidence="2" type="ORF">CKO31_06115</name>
</gene>
<sequence length="209" mass="21905">MQLDQLLADRADLWRGHATPQAAPAGLSTGFRALDAALSGHGWPAAGLSEVLSAHQGAGLALLLPLLAALSNGGQHRDDRPVQPRVQPRTHPRWLLWVDPPHIPFAPALAARGLDLRRILVVHAGADAAWAAEQGLRSGTCAAVLAWTGTGSGTGSARAERACRRPPAAGHRRRCAGSSSPPRRPTPRCCCCAPSPPPARPRRRCCGSG</sequence>
<dbReference type="Gene3D" id="3.40.50.300">
    <property type="entry name" value="P-loop containing nucleotide triphosphate hydrolases"/>
    <property type="match status" value="1"/>
</dbReference>